<dbReference type="Pfam" id="PF03746">
    <property type="entry name" value="LamB_YcsF"/>
    <property type="match status" value="1"/>
</dbReference>
<dbReference type="SUPFAM" id="SSF88713">
    <property type="entry name" value="Glycoside hydrolase/deacetylase"/>
    <property type="match status" value="1"/>
</dbReference>
<dbReference type="CDD" id="cd10801">
    <property type="entry name" value="LamB_YcsF_like_1"/>
    <property type="match status" value="1"/>
</dbReference>
<dbReference type="RefSeq" id="WP_242936677.1">
    <property type="nucleotide sequence ID" value="NZ_CP094326.1"/>
</dbReference>
<evidence type="ECO:0000313" key="1">
    <source>
        <dbReference type="EMBL" id="UNY98270.1"/>
    </source>
</evidence>
<dbReference type="NCBIfam" id="NF003816">
    <property type="entry name" value="PRK05406.1-5"/>
    <property type="match status" value="1"/>
</dbReference>
<dbReference type="Gene3D" id="3.20.20.370">
    <property type="entry name" value="Glycoside hydrolase/deacetylase"/>
    <property type="match status" value="1"/>
</dbReference>
<keyword evidence="2" id="KW-1185">Reference proteome</keyword>
<dbReference type="NCBIfam" id="NF003814">
    <property type="entry name" value="PRK05406.1-3"/>
    <property type="match status" value="1"/>
</dbReference>
<dbReference type="InterPro" id="IPR005501">
    <property type="entry name" value="LamB/YcsF/PxpA-like"/>
</dbReference>
<protein>
    <submittedName>
        <fullName evidence="1">5-oxoprolinase subunit PxpA</fullName>
        <ecNumber evidence="1">3.5.2.9</ecNumber>
    </submittedName>
</protein>
<reference evidence="1 2" key="1">
    <citation type="journal article" date="2018" name="Int. J. Syst. Evol. Microbiol.">
        <title>Zhouia spongiae sp. nov., isolated from a marine sponge.</title>
        <authorList>
            <person name="Zhuang L."/>
            <person name="Lin B."/>
            <person name="Qin F."/>
            <person name="Luo L."/>
        </authorList>
    </citation>
    <scope>NUCLEOTIDE SEQUENCE [LARGE SCALE GENOMIC DNA]</scope>
    <source>
        <strain evidence="1 2">HN-Y44</strain>
    </source>
</reference>
<dbReference type="GO" id="GO:0017168">
    <property type="term" value="F:5-oxoprolinase (ATP-hydrolyzing) activity"/>
    <property type="evidence" value="ECO:0007669"/>
    <property type="project" value="UniProtKB-EC"/>
</dbReference>
<dbReference type="EC" id="3.5.2.9" evidence="1"/>
<proteinExistence type="predicted"/>
<dbReference type="PANTHER" id="PTHR30292:SF0">
    <property type="entry name" value="5-OXOPROLINASE SUBUNIT A"/>
    <property type="match status" value="1"/>
</dbReference>
<dbReference type="InterPro" id="IPR011330">
    <property type="entry name" value="Glyco_hydro/deAcase_b/a-brl"/>
</dbReference>
<accession>A0ABY3YKJ2</accession>
<dbReference type="Proteomes" id="UP000829476">
    <property type="component" value="Chromosome"/>
</dbReference>
<keyword evidence="1" id="KW-0378">Hydrolase</keyword>
<evidence type="ECO:0000313" key="2">
    <source>
        <dbReference type="Proteomes" id="UP000829476"/>
    </source>
</evidence>
<dbReference type="PANTHER" id="PTHR30292">
    <property type="entry name" value="UNCHARACTERIZED PROTEIN YBGL-RELATED"/>
    <property type="match status" value="1"/>
</dbReference>
<organism evidence="1 2">
    <name type="scientific">Zhouia spongiae</name>
    <dbReference type="NCBI Taxonomy" id="2202721"/>
    <lineage>
        <taxon>Bacteria</taxon>
        <taxon>Pseudomonadati</taxon>
        <taxon>Bacteroidota</taxon>
        <taxon>Flavobacteriia</taxon>
        <taxon>Flavobacteriales</taxon>
        <taxon>Flavobacteriaceae</taxon>
        <taxon>Zhouia</taxon>
    </lineage>
</organism>
<gene>
    <name evidence="1" type="primary">pxpA</name>
    <name evidence="1" type="ORF">MQE36_14405</name>
</gene>
<dbReference type="EMBL" id="CP094326">
    <property type="protein sequence ID" value="UNY98270.1"/>
    <property type="molecule type" value="Genomic_DNA"/>
</dbReference>
<name>A0ABY3YKJ2_9FLAO</name>
<sequence>MIKEIDLNCDLGEGMNNEALIMPYISSCNIACGGHAGNDETMHTVIELALKHQVKVGAHPSYPDKKNFGRLTMKMKESELEEVLCEQIETFKKVAGSHGAKVHHIKAHGALYNDLARNTHLTEQYLQILMPYRASVYLFVPYASVLASRALELGYHIKYEAFADRNYNEDLSLVLRKEKNALISNKAQILDHIYNMAVHQKVMTVTDKERFIMADTFCVHSDTSDAVGILQYVYQNLHLKKMSLAKF</sequence>